<dbReference type="EMBL" id="CP113089">
    <property type="protein sequence ID" value="WAB81795.1"/>
    <property type="molecule type" value="Genomic_DNA"/>
</dbReference>
<dbReference type="GO" id="GO:0003824">
    <property type="term" value="F:catalytic activity"/>
    <property type="evidence" value="ECO:0007669"/>
    <property type="project" value="InterPro"/>
</dbReference>
<protein>
    <submittedName>
        <fullName evidence="2">MOSC domain-containing protein</fullName>
    </submittedName>
</protein>
<evidence type="ECO:0000313" key="3">
    <source>
        <dbReference type="Proteomes" id="UP001164706"/>
    </source>
</evidence>
<dbReference type="SUPFAM" id="SSF50800">
    <property type="entry name" value="PK beta-barrel domain-like"/>
    <property type="match status" value="1"/>
</dbReference>
<dbReference type="Pfam" id="PF03473">
    <property type="entry name" value="MOSC"/>
    <property type="match status" value="1"/>
</dbReference>
<dbReference type="PROSITE" id="PS51340">
    <property type="entry name" value="MOSC"/>
    <property type="match status" value="1"/>
</dbReference>
<proteinExistence type="predicted"/>
<dbReference type="PANTHER" id="PTHR36930:SF1">
    <property type="entry name" value="MOSC DOMAIN-CONTAINING PROTEIN"/>
    <property type="match status" value="1"/>
</dbReference>
<reference evidence="2" key="1">
    <citation type="submission" date="2022-11" db="EMBL/GenBank/DDBJ databases">
        <title>Description of Microcella daejonensis nov. sp, isolated from riverside soil.</title>
        <authorList>
            <person name="Molina K.M."/>
            <person name="Kim S.B."/>
        </authorList>
    </citation>
    <scope>NUCLEOTIDE SEQUENCE</scope>
    <source>
        <strain evidence="2">MMS21-STM12</strain>
    </source>
</reference>
<dbReference type="Proteomes" id="UP001164706">
    <property type="component" value="Chromosome"/>
</dbReference>
<dbReference type="GO" id="GO:0030170">
    <property type="term" value="F:pyridoxal phosphate binding"/>
    <property type="evidence" value="ECO:0007669"/>
    <property type="project" value="InterPro"/>
</dbReference>
<dbReference type="RefSeq" id="WP_267781586.1">
    <property type="nucleotide sequence ID" value="NZ_CP113089.1"/>
</dbReference>
<sequence length="176" mass="18957">MTDATATATRTIELVHLLASPLHRYEGRPGDGALPAVGEELHERLELREGLGIVGDRHFGHRAHADAAVTLLAMETVDELAERYALEPEAVARRARRNILTRGLDVDALRGAIIRLDTGHGEVVLRATRPANPCAWMDAELAPGAFRALRGRGGMRCAVLSSGVLRRGQATCTTTP</sequence>
<evidence type="ECO:0000313" key="2">
    <source>
        <dbReference type="EMBL" id="WAB81795.1"/>
    </source>
</evidence>
<dbReference type="InterPro" id="IPR005302">
    <property type="entry name" value="MoCF_Sase_C"/>
</dbReference>
<organism evidence="2 3">
    <name type="scientific">Microcella daejeonensis</name>
    <dbReference type="NCBI Taxonomy" id="2994971"/>
    <lineage>
        <taxon>Bacteria</taxon>
        <taxon>Bacillati</taxon>
        <taxon>Actinomycetota</taxon>
        <taxon>Actinomycetes</taxon>
        <taxon>Micrococcales</taxon>
        <taxon>Microbacteriaceae</taxon>
        <taxon>Microcella</taxon>
    </lineage>
</organism>
<dbReference type="InterPro" id="IPR011037">
    <property type="entry name" value="Pyrv_Knase-like_insert_dom_sf"/>
</dbReference>
<feature type="domain" description="MOSC" evidence="1">
    <location>
        <begin position="39"/>
        <end position="174"/>
    </location>
</feature>
<gene>
    <name evidence="2" type="ORF">OVN18_01890</name>
</gene>
<evidence type="ECO:0000259" key="1">
    <source>
        <dbReference type="PROSITE" id="PS51340"/>
    </source>
</evidence>
<dbReference type="GO" id="GO:0030151">
    <property type="term" value="F:molybdenum ion binding"/>
    <property type="evidence" value="ECO:0007669"/>
    <property type="project" value="InterPro"/>
</dbReference>
<name>A0A9E8MLG4_9MICO</name>
<dbReference type="AlphaFoldDB" id="A0A9E8MLG4"/>
<dbReference type="InterPro" id="IPR052716">
    <property type="entry name" value="MOSC_domain"/>
</dbReference>
<dbReference type="KEGG" id="mdb:OVN18_01890"/>
<dbReference type="Gene3D" id="2.40.33.20">
    <property type="entry name" value="PK beta-barrel domain-like"/>
    <property type="match status" value="1"/>
</dbReference>
<keyword evidence="3" id="KW-1185">Reference proteome</keyword>
<accession>A0A9E8MLG4</accession>
<dbReference type="PANTHER" id="PTHR36930">
    <property type="entry name" value="METAL-SULFUR CLUSTER BIOSYNTHESIS PROTEINS YUAD-RELATED"/>
    <property type="match status" value="1"/>
</dbReference>